<evidence type="ECO:0000313" key="1">
    <source>
        <dbReference type="EMBL" id="KOH43302.1"/>
    </source>
</evidence>
<proteinExistence type="predicted"/>
<protein>
    <submittedName>
        <fullName evidence="1">Uncharacterized protein</fullName>
    </submittedName>
</protein>
<organism evidence="1 2">
    <name type="scientific">Sunxiuqinia dokdonensis</name>
    <dbReference type="NCBI Taxonomy" id="1409788"/>
    <lineage>
        <taxon>Bacteria</taxon>
        <taxon>Pseudomonadati</taxon>
        <taxon>Bacteroidota</taxon>
        <taxon>Bacteroidia</taxon>
        <taxon>Marinilabiliales</taxon>
        <taxon>Prolixibacteraceae</taxon>
        <taxon>Sunxiuqinia</taxon>
    </lineage>
</organism>
<gene>
    <name evidence="1" type="ORF">NC99_38620</name>
</gene>
<accession>A0A0L8V532</accession>
<evidence type="ECO:0000313" key="2">
    <source>
        <dbReference type="Proteomes" id="UP000036958"/>
    </source>
</evidence>
<sequence length="97" mass="11257">MASIRDLKKDVDYLVSMVLVDCFQYTNYFENADKEGAYKIVEDLMAKHSDLRKRINHPDGKDNPKLIKQHYRKIGEDLLAVCDHAYAELAQLIEKQA</sequence>
<keyword evidence="2" id="KW-1185">Reference proteome</keyword>
<dbReference type="Proteomes" id="UP000036958">
    <property type="component" value="Unassembled WGS sequence"/>
</dbReference>
<comment type="caution">
    <text evidence="1">The sequence shown here is derived from an EMBL/GenBank/DDBJ whole genome shotgun (WGS) entry which is preliminary data.</text>
</comment>
<dbReference type="AlphaFoldDB" id="A0A0L8V532"/>
<dbReference type="STRING" id="1409788.NC99_38620"/>
<dbReference type="EMBL" id="LGIA01000192">
    <property type="protein sequence ID" value="KOH43302.1"/>
    <property type="molecule type" value="Genomic_DNA"/>
</dbReference>
<reference evidence="2" key="1">
    <citation type="submission" date="2015-07" db="EMBL/GenBank/DDBJ databases">
        <title>Genome sequencing of Sunxiuqinia dokdonensis strain SK.</title>
        <authorList>
            <person name="Ahn S."/>
            <person name="Kim B.-C."/>
        </authorList>
    </citation>
    <scope>NUCLEOTIDE SEQUENCE [LARGE SCALE GENOMIC DNA]</scope>
    <source>
        <strain evidence="2">SK</strain>
    </source>
</reference>
<name>A0A0L8V532_9BACT</name>
<dbReference type="RefSeq" id="WP_053186945.1">
    <property type="nucleotide sequence ID" value="NZ_LGIA01000192.1"/>
</dbReference>
<dbReference type="OrthoDB" id="1121857at2"/>